<keyword evidence="1" id="KW-0812">Transmembrane</keyword>
<dbReference type="EMBL" id="LXSF01000012">
    <property type="protein sequence ID" value="OAM15696.1"/>
    <property type="molecule type" value="Genomic_DNA"/>
</dbReference>
<name>A0A1A9RCK6_EIKCO</name>
<keyword evidence="1" id="KW-1133">Transmembrane helix</keyword>
<keyword evidence="1" id="KW-0472">Membrane</keyword>
<proteinExistence type="predicted"/>
<reference evidence="3" key="1">
    <citation type="submission" date="2016-05" db="EMBL/GenBank/DDBJ databases">
        <title>Draft genome of Corynebacterium afermentans subsp. afermentans LCDC 88199T.</title>
        <authorList>
            <person name="Bernier A.-M."/>
            <person name="Bernard K."/>
        </authorList>
    </citation>
    <scope>NUCLEOTIDE SEQUENCE [LARGE SCALE GENOMIC DNA]</scope>
    <source>
        <strain evidence="3">NML01-0328</strain>
    </source>
</reference>
<protein>
    <submittedName>
        <fullName evidence="2">Uncharacterized protein</fullName>
    </submittedName>
</protein>
<dbReference type="AlphaFoldDB" id="A0A1A9RCK6"/>
<comment type="caution">
    <text evidence="2">The sequence shown here is derived from an EMBL/GenBank/DDBJ whole genome shotgun (WGS) entry which is preliminary data.</text>
</comment>
<gene>
    <name evidence="2" type="ORF">A7P85_10630</name>
</gene>
<evidence type="ECO:0000313" key="3">
    <source>
        <dbReference type="Proteomes" id="UP000078003"/>
    </source>
</evidence>
<feature type="transmembrane region" description="Helical" evidence="1">
    <location>
        <begin position="7"/>
        <end position="32"/>
    </location>
</feature>
<feature type="transmembrane region" description="Helical" evidence="1">
    <location>
        <begin position="44"/>
        <end position="60"/>
    </location>
</feature>
<sequence length="96" mass="11044">MKYATNLFIFPILSIVYIIQVNIHLILSYKIFKQEKAISGFGDFMLKSASLYPLMFKILLGKRNSSPLAKLYRINFFSALAIFVLMLMIFIVELVG</sequence>
<organism evidence="2 3">
    <name type="scientific">Eikenella corrodens</name>
    <dbReference type="NCBI Taxonomy" id="539"/>
    <lineage>
        <taxon>Bacteria</taxon>
        <taxon>Pseudomonadati</taxon>
        <taxon>Pseudomonadota</taxon>
        <taxon>Betaproteobacteria</taxon>
        <taxon>Neisseriales</taxon>
        <taxon>Neisseriaceae</taxon>
        <taxon>Eikenella</taxon>
    </lineage>
</organism>
<evidence type="ECO:0000256" key="1">
    <source>
        <dbReference type="SAM" id="Phobius"/>
    </source>
</evidence>
<accession>A0A1A9RCK6</accession>
<dbReference type="Proteomes" id="UP000078003">
    <property type="component" value="Unassembled WGS sequence"/>
</dbReference>
<feature type="transmembrane region" description="Helical" evidence="1">
    <location>
        <begin position="72"/>
        <end position="92"/>
    </location>
</feature>
<evidence type="ECO:0000313" key="2">
    <source>
        <dbReference type="EMBL" id="OAM15696.1"/>
    </source>
</evidence>